<evidence type="ECO:0000313" key="1">
    <source>
        <dbReference type="EMBL" id="KAJ8765802.1"/>
    </source>
</evidence>
<comment type="caution">
    <text evidence="1">The sequence shown here is derived from an EMBL/GenBank/DDBJ whole genome shotgun (WGS) entry which is preliminary data.</text>
</comment>
<organism evidence="1 2">
    <name type="scientific">Erythroxylum novogranatense</name>
    <dbReference type="NCBI Taxonomy" id="1862640"/>
    <lineage>
        <taxon>Eukaryota</taxon>
        <taxon>Viridiplantae</taxon>
        <taxon>Streptophyta</taxon>
        <taxon>Embryophyta</taxon>
        <taxon>Tracheophyta</taxon>
        <taxon>Spermatophyta</taxon>
        <taxon>Magnoliopsida</taxon>
        <taxon>eudicotyledons</taxon>
        <taxon>Gunneridae</taxon>
        <taxon>Pentapetalae</taxon>
        <taxon>rosids</taxon>
        <taxon>fabids</taxon>
        <taxon>Malpighiales</taxon>
        <taxon>Erythroxylaceae</taxon>
        <taxon>Erythroxylum</taxon>
    </lineage>
</organism>
<dbReference type="AlphaFoldDB" id="A0AAV8TFZ5"/>
<accession>A0AAV8TFZ5</accession>
<sequence length="114" mass="12730">MTASGALDKRTRTVVLKNRRESSKKEGGVLCFVDYNTKYPSLSAVRIRNKSEQSRLTPITVILPAELDCRRRTLSPKMSVPFHLGGGFGGLELTCPPSRRGIESEVYEFKQLSI</sequence>
<reference evidence="1 2" key="1">
    <citation type="submission" date="2021-09" db="EMBL/GenBank/DDBJ databases">
        <title>Genomic insights and catalytic innovation underlie evolution of tropane alkaloids biosynthesis.</title>
        <authorList>
            <person name="Wang Y.-J."/>
            <person name="Tian T."/>
            <person name="Huang J.-P."/>
            <person name="Huang S.-X."/>
        </authorList>
    </citation>
    <scope>NUCLEOTIDE SEQUENCE [LARGE SCALE GENOMIC DNA]</scope>
    <source>
        <strain evidence="1">KIB-2018</strain>
        <tissue evidence="1">Leaf</tissue>
    </source>
</reference>
<dbReference type="EMBL" id="JAIWQS010000005">
    <property type="protein sequence ID" value="KAJ8765802.1"/>
    <property type="molecule type" value="Genomic_DNA"/>
</dbReference>
<gene>
    <name evidence="1" type="ORF">K2173_014924</name>
</gene>
<dbReference type="Proteomes" id="UP001159364">
    <property type="component" value="Linkage Group LG05"/>
</dbReference>
<evidence type="ECO:0000313" key="2">
    <source>
        <dbReference type="Proteomes" id="UP001159364"/>
    </source>
</evidence>
<name>A0AAV8TFZ5_9ROSI</name>
<proteinExistence type="predicted"/>
<protein>
    <submittedName>
        <fullName evidence="1">Uncharacterized protein</fullName>
    </submittedName>
</protein>
<keyword evidence="2" id="KW-1185">Reference proteome</keyword>